<protein>
    <recommendedName>
        <fullName evidence="4">Secreted protein</fullName>
    </recommendedName>
</protein>
<dbReference type="EMBL" id="JAGMUX010000002">
    <property type="protein sequence ID" value="KAH7267742.1"/>
    <property type="molecule type" value="Genomic_DNA"/>
</dbReference>
<name>A0A9P9R6G8_FUSRE</name>
<dbReference type="GeneID" id="70221662"/>
<comment type="caution">
    <text evidence="2">The sequence shown here is derived from an EMBL/GenBank/DDBJ whole genome shotgun (WGS) entry which is preliminary data.</text>
</comment>
<accession>A0A9P9R6G8</accession>
<evidence type="ECO:0000313" key="3">
    <source>
        <dbReference type="Proteomes" id="UP000720189"/>
    </source>
</evidence>
<reference evidence="2" key="1">
    <citation type="journal article" date="2021" name="Nat. Commun.">
        <title>Genetic determinants of endophytism in the Arabidopsis root mycobiome.</title>
        <authorList>
            <person name="Mesny F."/>
            <person name="Miyauchi S."/>
            <person name="Thiergart T."/>
            <person name="Pickel B."/>
            <person name="Atanasova L."/>
            <person name="Karlsson M."/>
            <person name="Huettel B."/>
            <person name="Barry K.W."/>
            <person name="Haridas S."/>
            <person name="Chen C."/>
            <person name="Bauer D."/>
            <person name="Andreopoulos W."/>
            <person name="Pangilinan J."/>
            <person name="LaButti K."/>
            <person name="Riley R."/>
            <person name="Lipzen A."/>
            <person name="Clum A."/>
            <person name="Drula E."/>
            <person name="Henrissat B."/>
            <person name="Kohler A."/>
            <person name="Grigoriev I.V."/>
            <person name="Martin F.M."/>
            <person name="Hacquard S."/>
        </authorList>
    </citation>
    <scope>NUCLEOTIDE SEQUENCE</scope>
    <source>
        <strain evidence="2">MPI-CAGE-AT-0023</strain>
    </source>
</reference>
<keyword evidence="3" id="KW-1185">Reference proteome</keyword>
<sequence>MLCFIWLQQCYVSANAAHMTELETRKECDFPCGCHLDSLAMFVALLPSKQYKNAVSSGVTLKIMESIYDWNYTHSWCICNNSVSSQALLEVQVCL</sequence>
<dbReference type="AlphaFoldDB" id="A0A9P9R6G8"/>
<feature type="chain" id="PRO_5040376980" description="Secreted protein" evidence="1">
    <location>
        <begin position="17"/>
        <end position="95"/>
    </location>
</feature>
<evidence type="ECO:0000313" key="2">
    <source>
        <dbReference type="EMBL" id="KAH7267742.1"/>
    </source>
</evidence>
<dbReference type="RefSeq" id="XP_046055561.1">
    <property type="nucleotide sequence ID" value="XM_046191708.1"/>
</dbReference>
<keyword evidence="1" id="KW-0732">Signal</keyword>
<proteinExistence type="predicted"/>
<evidence type="ECO:0000256" key="1">
    <source>
        <dbReference type="SAM" id="SignalP"/>
    </source>
</evidence>
<feature type="signal peptide" evidence="1">
    <location>
        <begin position="1"/>
        <end position="16"/>
    </location>
</feature>
<dbReference type="Proteomes" id="UP000720189">
    <property type="component" value="Unassembled WGS sequence"/>
</dbReference>
<gene>
    <name evidence="2" type="ORF">BKA55DRAFT_556516</name>
</gene>
<evidence type="ECO:0008006" key="4">
    <source>
        <dbReference type="Google" id="ProtNLM"/>
    </source>
</evidence>
<organism evidence="2 3">
    <name type="scientific">Fusarium redolens</name>
    <dbReference type="NCBI Taxonomy" id="48865"/>
    <lineage>
        <taxon>Eukaryota</taxon>
        <taxon>Fungi</taxon>
        <taxon>Dikarya</taxon>
        <taxon>Ascomycota</taxon>
        <taxon>Pezizomycotina</taxon>
        <taxon>Sordariomycetes</taxon>
        <taxon>Hypocreomycetidae</taxon>
        <taxon>Hypocreales</taxon>
        <taxon>Nectriaceae</taxon>
        <taxon>Fusarium</taxon>
        <taxon>Fusarium redolens species complex</taxon>
    </lineage>
</organism>